<gene>
    <name evidence="1" type="ORF">HPLM_LOCUS15022</name>
</gene>
<organism evidence="3">
    <name type="scientific">Haemonchus placei</name>
    <name type="common">Barber's pole worm</name>
    <dbReference type="NCBI Taxonomy" id="6290"/>
    <lineage>
        <taxon>Eukaryota</taxon>
        <taxon>Metazoa</taxon>
        <taxon>Ecdysozoa</taxon>
        <taxon>Nematoda</taxon>
        <taxon>Chromadorea</taxon>
        <taxon>Rhabditida</taxon>
        <taxon>Rhabditina</taxon>
        <taxon>Rhabditomorpha</taxon>
        <taxon>Strongyloidea</taxon>
        <taxon>Trichostrongylidae</taxon>
        <taxon>Haemonchus</taxon>
    </lineage>
</organism>
<reference evidence="1 2" key="2">
    <citation type="submission" date="2018-11" db="EMBL/GenBank/DDBJ databases">
        <authorList>
            <consortium name="Pathogen Informatics"/>
        </authorList>
    </citation>
    <scope>NUCLEOTIDE SEQUENCE [LARGE SCALE GENOMIC DNA]</scope>
    <source>
        <strain evidence="1 2">MHpl1</strain>
    </source>
</reference>
<proteinExistence type="predicted"/>
<reference evidence="3" key="1">
    <citation type="submission" date="2017-02" db="UniProtKB">
        <authorList>
            <consortium name="WormBaseParasite"/>
        </authorList>
    </citation>
    <scope>IDENTIFICATION</scope>
</reference>
<dbReference type="EMBL" id="UZAF01018803">
    <property type="protein sequence ID" value="VDO55118.1"/>
    <property type="molecule type" value="Genomic_DNA"/>
</dbReference>
<accession>A0A0N4WTU2</accession>
<dbReference type="AlphaFoldDB" id="A0A0N4WTU2"/>
<name>A0A0N4WTU2_HAEPC</name>
<evidence type="ECO:0000313" key="2">
    <source>
        <dbReference type="Proteomes" id="UP000268014"/>
    </source>
</evidence>
<protein>
    <submittedName>
        <fullName evidence="3">GOLD domain-containing protein</fullName>
    </submittedName>
</protein>
<evidence type="ECO:0000313" key="3">
    <source>
        <dbReference type="WBParaSite" id="HPLM_0001503001-mRNA-1"/>
    </source>
</evidence>
<dbReference type="WBParaSite" id="HPLM_0001503001-mRNA-1">
    <property type="protein sequence ID" value="HPLM_0001503001-mRNA-1"/>
    <property type="gene ID" value="HPLM_0001503001"/>
</dbReference>
<evidence type="ECO:0000313" key="1">
    <source>
        <dbReference type="EMBL" id="VDO55118.1"/>
    </source>
</evidence>
<dbReference type="Proteomes" id="UP000268014">
    <property type="component" value="Unassembled WGS sequence"/>
</dbReference>
<sequence length="34" mass="3887">MDTLQVMMHDNKRTLLLVIVGLLLLAEQSYASLR</sequence>
<keyword evidence="2" id="KW-1185">Reference proteome</keyword>